<evidence type="ECO:0000313" key="1">
    <source>
        <dbReference type="EMBL" id="KAF5367055.1"/>
    </source>
</evidence>
<dbReference type="InterPro" id="IPR032675">
    <property type="entry name" value="LRR_dom_sf"/>
</dbReference>
<comment type="caution">
    <text evidence="1">The sequence shown here is derived from an EMBL/GenBank/DDBJ whole genome shotgun (WGS) entry which is preliminary data.</text>
</comment>
<dbReference type="AlphaFoldDB" id="A0A8H5LR94"/>
<sequence>MSDPVLPLDVLLEIVRLLHADNGALYNICLSSRLLHSAAAKCLYARIQVPSQVDYRKLWSARLPPSQGDYRKIRSARLPPYSSYVRYLEMENQSVTEEMMAAVEAFSNLSSIKIRFGFRYPPTPPYTSQSEHFSWSALLRKTLEHHPSLREIHLSNLKDAYSELIQLVKSETSGLQKLTIEDSTTQLNLGLLASVRPDTSDFTQTLNELHIIRFGAQYWRTYGFHWNTPLLSSLLPHLRYVKRLTLGPMSSDVDELPLLGQLPSLRELTIQYDDHSSNTTYNSKKHTPFRLQSLTVIQTLPSRTRLQNDKFCRWVIKLISSSSLLEHLYIDNFSLPDLYDGRLLGRFIHARKNANASYDALIDHLVEKHPNSLQTLHLGFGFIRKKTFILICKRLRYLREWTFAADENVLRIFTRHASGMEWLHNVQIELRNLDSAARRPPLGGGVDLEMTFSTRHVWPRTVTPLELMEGCSGLRVLQVDRDLYEKSVTLCHNDDEIRESEPMPHAHLHTEIKHKHFSGRLWYIPPRS</sequence>
<evidence type="ECO:0008006" key="3">
    <source>
        <dbReference type="Google" id="ProtNLM"/>
    </source>
</evidence>
<evidence type="ECO:0000313" key="2">
    <source>
        <dbReference type="Proteomes" id="UP000559256"/>
    </source>
</evidence>
<dbReference type="OrthoDB" id="3264508at2759"/>
<dbReference type="Gene3D" id="3.80.10.10">
    <property type="entry name" value="Ribonuclease Inhibitor"/>
    <property type="match status" value="1"/>
</dbReference>
<keyword evidence="2" id="KW-1185">Reference proteome</keyword>
<reference evidence="1 2" key="1">
    <citation type="journal article" date="2020" name="ISME J.">
        <title>Uncovering the hidden diversity of litter-decomposition mechanisms in mushroom-forming fungi.</title>
        <authorList>
            <person name="Floudas D."/>
            <person name="Bentzer J."/>
            <person name="Ahren D."/>
            <person name="Johansson T."/>
            <person name="Persson P."/>
            <person name="Tunlid A."/>
        </authorList>
    </citation>
    <scope>NUCLEOTIDE SEQUENCE [LARGE SCALE GENOMIC DNA]</scope>
    <source>
        <strain evidence="1 2">CBS 291.85</strain>
    </source>
</reference>
<dbReference type="EMBL" id="JAACJM010000020">
    <property type="protein sequence ID" value="KAF5367055.1"/>
    <property type="molecule type" value="Genomic_DNA"/>
</dbReference>
<organism evidence="1 2">
    <name type="scientific">Tetrapyrgos nigripes</name>
    <dbReference type="NCBI Taxonomy" id="182062"/>
    <lineage>
        <taxon>Eukaryota</taxon>
        <taxon>Fungi</taxon>
        <taxon>Dikarya</taxon>
        <taxon>Basidiomycota</taxon>
        <taxon>Agaricomycotina</taxon>
        <taxon>Agaricomycetes</taxon>
        <taxon>Agaricomycetidae</taxon>
        <taxon>Agaricales</taxon>
        <taxon>Marasmiineae</taxon>
        <taxon>Marasmiaceae</taxon>
        <taxon>Tetrapyrgos</taxon>
    </lineage>
</organism>
<dbReference type="SUPFAM" id="SSF52047">
    <property type="entry name" value="RNI-like"/>
    <property type="match status" value="1"/>
</dbReference>
<name>A0A8H5LR94_9AGAR</name>
<dbReference type="Proteomes" id="UP000559256">
    <property type="component" value="Unassembled WGS sequence"/>
</dbReference>
<gene>
    <name evidence="1" type="ORF">D9758_003888</name>
</gene>
<protein>
    <recommendedName>
        <fullName evidence="3">F-box domain-containing protein</fullName>
    </recommendedName>
</protein>
<accession>A0A8H5LR94</accession>
<proteinExistence type="predicted"/>